<feature type="signal peptide" evidence="1">
    <location>
        <begin position="1"/>
        <end position="23"/>
    </location>
</feature>
<keyword evidence="1" id="KW-0732">Signal</keyword>
<evidence type="ECO:0000313" key="4">
    <source>
        <dbReference type="Proteomes" id="UP000825679"/>
    </source>
</evidence>
<feature type="domain" description="Spore coat protein U/FanG" evidence="2">
    <location>
        <begin position="28"/>
        <end position="147"/>
    </location>
</feature>
<proteinExistence type="predicted"/>
<dbReference type="RefSeq" id="WP_221006237.1">
    <property type="nucleotide sequence ID" value="NZ_CP081150.1"/>
</dbReference>
<feature type="chain" id="PRO_5046013149" evidence="1">
    <location>
        <begin position="24"/>
        <end position="152"/>
    </location>
</feature>
<dbReference type="Proteomes" id="UP000825679">
    <property type="component" value="Chromosome"/>
</dbReference>
<protein>
    <submittedName>
        <fullName evidence="3">Spore coat U domain-containing protein</fullName>
    </submittedName>
</protein>
<name>A0ABX8Z9R5_9NEIS</name>
<dbReference type="EMBL" id="CP081150">
    <property type="protein sequence ID" value="QZA77858.1"/>
    <property type="molecule type" value="Genomic_DNA"/>
</dbReference>
<keyword evidence="4" id="KW-1185">Reference proteome</keyword>
<reference evidence="3 4" key="1">
    <citation type="submission" date="2021-08" db="EMBL/GenBank/DDBJ databases">
        <title>complete genome sequencing of Deefgea sp. D25.</title>
        <authorList>
            <person name="Bae J.-W."/>
            <person name="Gim D.-H."/>
        </authorList>
    </citation>
    <scope>NUCLEOTIDE SEQUENCE [LARGE SCALE GENOMIC DNA]</scope>
    <source>
        <strain evidence="3 4">D25</strain>
    </source>
</reference>
<accession>A0ABX8Z9R5</accession>
<sequence length="152" mass="15428">MKHMIQKGLFASALVLLSSTGFAGSKNVIINANVVGVCEFSTGDAATIDFGPLRAGDPVTPASTTVGFWCSKDTAYTLTTSDGSNAEGSQKNLVLGADKIPYALVLDKSNGTGLGKGTPIDVTLTATIANSALDDVPAGTGYTDTVVLTLTP</sequence>
<evidence type="ECO:0000259" key="2">
    <source>
        <dbReference type="Pfam" id="PF05229"/>
    </source>
</evidence>
<evidence type="ECO:0000256" key="1">
    <source>
        <dbReference type="SAM" id="SignalP"/>
    </source>
</evidence>
<evidence type="ECO:0000313" key="3">
    <source>
        <dbReference type="EMBL" id="QZA77858.1"/>
    </source>
</evidence>
<dbReference type="InterPro" id="IPR007893">
    <property type="entry name" value="Spore_coat_U/FanG"/>
</dbReference>
<dbReference type="Pfam" id="PF05229">
    <property type="entry name" value="SCPU"/>
    <property type="match status" value="1"/>
</dbReference>
<organism evidence="3 4">
    <name type="scientific">Deefgea tanakiae</name>
    <dbReference type="NCBI Taxonomy" id="2865840"/>
    <lineage>
        <taxon>Bacteria</taxon>
        <taxon>Pseudomonadati</taxon>
        <taxon>Pseudomonadota</taxon>
        <taxon>Betaproteobacteria</taxon>
        <taxon>Neisseriales</taxon>
        <taxon>Chitinibacteraceae</taxon>
        <taxon>Deefgea</taxon>
    </lineage>
</organism>
<gene>
    <name evidence="3" type="ORF">K4H28_16590</name>
</gene>